<evidence type="ECO:0000256" key="2">
    <source>
        <dbReference type="SAM" id="Phobius"/>
    </source>
</evidence>
<dbReference type="InterPro" id="IPR001357">
    <property type="entry name" value="BRCT_dom"/>
</dbReference>
<dbReference type="EMBL" id="CP069028">
    <property type="protein sequence ID" value="QRC96558.1"/>
    <property type="molecule type" value="Genomic_DNA"/>
</dbReference>
<feature type="compositionally biased region" description="Low complexity" evidence="1">
    <location>
        <begin position="732"/>
        <end position="748"/>
    </location>
</feature>
<accession>A0A7U2F2R9</accession>
<evidence type="ECO:0000313" key="4">
    <source>
        <dbReference type="EMBL" id="QRC96558.1"/>
    </source>
</evidence>
<dbReference type="AlphaFoldDB" id="A0A7U2F2R9"/>
<feature type="transmembrane region" description="Helical" evidence="2">
    <location>
        <begin position="89"/>
        <end position="114"/>
    </location>
</feature>
<feature type="region of interest" description="Disordered" evidence="1">
    <location>
        <begin position="730"/>
        <end position="752"/>
    </location>
</feature>
<organism evidence="4 5">
    <name type="scientific">Phaeosphaeria nodorum (strain SN15 / ATCC MYA-4574 / FGSC 10173)</name>
    <name type="common">Glume blotch fungus</name>
    <name type="synonym">Parastagonospora nodorum</name>
    <dbReference type="NCBI Taxonomy" id="321614"/>
    <lineage>
        <taxon>Eukaryota</taxon>
        <taxon>Fungi</taxon>
        <taxon>Dikarya</taxon>
        <taxon>Ascomycota</taxon>
        <taxon>Pezizomycotina</taxon>
        <taxon>Dothideomycetes</taxon>
        <taxon>Pleosporomycetidae</taxon>
        <taxon>Pleosporales</taxon>
        <taxon>Pleosporineae</taxon>
        <taxon>Phaeosphaeriaceae</taxon>
        <taxon>Parastagonospora</taxon>
    </lineage>
</organism>
<evidence type="ECO:0000313" key="5">
    <source>
        <dbReference type="Proteomes" id="UP000663193"/>
    </source>
</evidence>
<feature type="transmembrane region" description="Helical" evidence="2">
    <location>
        <begin position="653"/>
        <end position="677"/>
    </location>
</feature>
<evidence type="ECO:0000259" key="3">
    <source>
        <dbReference type="PROSITE" id="PS50172"/>
    </source>
</evidence>
<keyword evidence="2" id="KW-1133">Transmembrane helix</keyword>
<evidence type="ECO:0000256" key="1">
    <source>
        <dbReference type="SAM" id="MobiDB-lite"/>
    </source>
</evidence>
<sequence>MVEHNRWMTGSNRADAFLDNLETRNSQPLKRRSRTFWLLIVYIPLITLPWILTCILAQRPVNASSYIYQKGFSDSELRSLRRWKNAVDILNSIAGLITIPVLSTLLTQAAVVFCQRTGSGQFLSVQDLFALADRGWTNAATIYRSMRSKPDQSTPGAKWGGSFLLPAVCLILLGALQQPLYQILVHMEGTSVTTCSDVGYQYMSPNATHCEGNYPPAHQPIGVDIEPARMALIYHTPFLQRLGSDLASVTLDAEQPNLWNDKMPADAWRVSKANGQTYYKSLKPWLSGFTNPYNDYEMPEFFVAAIPTNSTTGVLRQHAMRFNSSVQCKSIERTSFPSNCPGKMPFFTDIRKSNETSIRVCVPGEVGAFPWTKSRNRQDIIEELYLDLWDGDVSIANPNEGQIPVNATIRCEARTTRAYFGLGNSHNNNTYSPLLTQWPSRDQMEENSNDWVETDYYNGFIPSEMDDYEGEDRPQPFFRGASLSGEWRVSGPLTTSAIALFGNTSWIHNAVAYTANMTWKSAKDRTTVSWHQPCAGMPFGLVRSSYSDYRTSDFCRLNYQNILRGLETQQSDWLGVIHAWVRKFAPIQRDVDRNVMATVESLLQVSLFAANRALLTFYSPDVAARDETDQGYEGRIIRSSPGMKVQKPVLGKAAVITLSLVIALQLLGLAYLAYYIYHVPTWSGALDAMAIARIGANLGNEGLLPPIGPVTAKDYDALRHVDGLIGLGGIQDGMDQTQRLSPSPTSDDGSSDVELQLVETKGVYVNVEAQSPSLQLELGASGMIAARSGDSGLARRRKDEDDSTSQPILK</sequence>
<protein>
    <recommendedName>
        <fullName evidence="3">BRCT domain-containing protein</fullName>
    </recommendedName>
</protein>
<keyword evidence="2" id="KW-0472">Membrane</keyword>
<reference evidence="5" key="1">
    <citation type="journal article" date="2021" name="BMC Genomics">
        <title>Chromosome-level genome assembly and manually-curated proteome of model necrotroph Parastagonospora nodorum Sn15 reveals a genome-wide trove of candidate effector homologs, and redundancy of virulence-related functions within an accessory chromosome.</title>
        <authorList>
            <person name="Bertazzoni S."/>
            <person name="Jones D.A.B."/>
            <person name="Phan H.T."/>
            <person name="Tan K.-C."/>
            <person name="Hane J.K."/>
        </authorList>
    </citation>
    <scope>NUCLEOTIDE SEQUENCE [LARGE SCALE GENOMIC DNA]</scope>
    <source>
        <strain evidence="5">SN15 / ATCC MYA-4574 / FGSC 10173)</strain>
    </source>
</reference>
<keyword evidence="5" id="KW-1185">Reference proteome</keyword>
<feature type="domain" description="BRCT" evidence="3">
    <location>
        <begin position="43"/>
        <end position="68"/>
    </location>
</feature>
<feature type="region of interest" description="Disordered" evidence="1">
    <location>
        <begin position="787"/>
        <end position="810"/>
    </location>
</feature>
<gene>
    <name evidence="4" type="ORF">JI435_014650</name>
</gene>
<dbReference type="PROSITE" id="PS50172">
    <property type="entry name" value="BRCT"/>
    <property type="match status" value="1"/>
</dbReference>
<dbReference type="Proteomes" id="UP000663193">
    <property type="component" value="Chromosome 6"/>
</dbReference>
<dbReference type="VEuPathDB" id="FungiDB:JI435_014650"/>
<proteinExistence type="predicted"/>
<name>A0A7U2F2R9_PHANO</name>
<keyword evidence="2" id="KW-0812">Transmembrane</keyword>
<feature type="transmembrane region" description="Helical" evidence="2">
    <location>
        <begin position="156"/>
        <end position="176"/>
    </location>
</feature>
<dbReference type="OrthoDB" id="5381672at2759"/>
<feature type="transmembrane region" description="Helical" evidence="2">
    <location>
        <begin position="36"/>
        <end position="58"/>
    </location>
</feature>